<organism evidence="1 2">
    <name type="scientific">Candidatus Megaera venefica</name>
    <dbReference type="NCBI Taxonomy" id="2055910"/>
    <lineage>
        <taxon>Bacteria</taxon>
        <taxon>Pseudomonadati</taxon>
        <taxon>Pseudomonadota</taxon>
        <taxon>Alphaproteobacteria</taxon>
        <taxon>Rickettsiales</taxon>
        <taxon>Rickettsiaceae</taxon>
        <taxon>Candidatus Megaera</taxon>
    </lineage>
</organism>
<dbReference type="Proteomes" id="UP001291687">
    <property type="component" value="Unassembled WGS sequence"/>
</dbReference>
<evidence type="ECO:0000313" key="2">
    <source>
        <dbReference type="Proteomes" id="UP001291687"/>
    </source>
</evidence>
<sequence>MTNLSINFPDNIVKVTSEVAKKLGVSRTEFIRQAVVHELNNFQVQLEQNNIIKSFAAMKKSKKYQEDTKLLMEGLNSALPEEEEEWWSKKRS</sequence>
<comment type="caution">
    <text evidence="1">The sequence shown here is derived from an EMBL/GenBank/DDBJ whole genome shotgun (WGS) entry which is preliminary data.</text>
</comment>
<keyword evidence="2" id="KW-1185">Reference proteome</keyword>
<reference evidence="1 2" key="1">
    <citation type="submission" date="2023-03" db="EMBL/GenBank/DDBJ databases">
        <title>Host association and intracellularity evolved multiple times independently in the Rickettsiales.</title>
        <authorList>
            <person name="Castelli M."/>
            <person name="Nardi T."/>
            <person name="Gammuto L."/>
            <person name="Bellinzona G."/>
            <person name="Sabaneyeva E."/>
            <person name="Potekhin A."/>
            <person name="Serra V."/>
            <person name="Petroni G."/>
            <person name="Sassera D."/>
        </authorList>
    </citation>
    <scope>NUCLEOTIDE SEQUENCE [LARGE SCALE GENOMIC DNA]</scope>
    <source>
        <strain evidence="1 2">Sr 2-6</strain>
    </source>
</reference>
<evidence type="ECO:0000313" key="1">
    <source>
        <dbReference type="EMBL" id="MEA0971769.1"/>
    </source>
</evidence>
<protein>
    <submittedName>
        <fullName evidence="1">CopG family transcriptional regulator</fullName>
    </submittedName>
</protein>
<proteinExistence type="predicted"/>
<gene>
    <name evidence="1" type="ORF">Megvenef_01757</name>
</gene>
<dbReference type="RefSeq" id="WP_322777692.1">
    <property type="nucleotide sequence ID" value="NZ_JARJFB010000263.1"/>
</dbReference>
<name>A0ABU5NF44_9RICK</name>
<accession>A0ABU5NF44</accession>
<dbReference type="EMBL" id="JARJFB010000263">
    <property type="protein sequence ID" value="MEA0971769.1"/>
    <property type="molecule type" value="Genomic_DNA"/>
</dbReference>